<dbReference type="Pfam" id="PF13614">
    <property type="entry name" value="AAA_31"/>
    <property type="match status" value="1"/>
</dbReference>
<dbReference type="SUPFAM" id="SSF52540">
    <property type="entry name" value="P-loop containing nucleoside triphosphate hydrolases"/>
    <property type="match status" value="1"/>
</dbReference>
<dbReference type="GO" id="GO:0005524">
    <property type="term" value="F:ATP binding"/>
    <property type="evidence" value="ECO:0007669"/>
    <property type="project" value="UniProtKB-KW"/>
</dbReference>
<dbReference type="GO" id="GO:0005829">
    <property type="term" value="C:cytosol"/>
    <property type="evidence" value="ECO:0007669"/>
    <property type="project" value="TreeGrafter"/>
</dbReference>
<dbReference type="InterPro" id="IPR050625">
    <property type="entry name" value="ParA/MinD_ATPase"/>
</dbReference>
<dbReference type="EMBL" id="AZIL01000174">
    <property type="protein sequence ID" value="EWM29264.1"/>
    <property type="molecule type" value="Genomic_DNA"/>
</dbReference>
<dbReference type="OrthoDB" id="189057at2759"/>
<evidence type="ECO:0000256" key="3">
    <source>
        <dbReference type="ARBA" id="ARBA00022840"/>
    </source>
</evidence>
<keyword evidence="3" id="KW-0067">ATP-binding</keyword>
<dbReference type="InterPro" id="IPR025669">
    <property type="entry name" value="AAA_dom"/>
</dbReference>
<dbReference type="InterPro" id="IPR027417">
    <property type="entry name" value="P-loop_NTPase"/>
</dbReference>
<dbReference type="Gene3D" id="3.40.50.300">
    <property type="entry name" value="P-loop containing nucleotide triphosphate hydrolases"/>
    <property type="match status" value="1"/>
</dbReference>
<evidence type="ECO:0000259" key="4">
    <source>
        <dbReference type="Pfam" id="PF13614"/>
    </source>
</evidence>
<proteinExistence type="inferred from homology"/>
<accession>W7U8I5</accession>
<dbReference type="CDD" id="cd02036">
    <property type="entry name" value="MinD"/>
    <property type="match status" value="1"/>
</dbReference>
<feature type="domain" description="AAA" evidence="4">
    <location>
        <begin position="51"/>
        <end position="208"/>
    </location>
</feature>
<dbReference type="GO" id="GO:0051782">
    <property type="term" value="P:negative regulation of cell division"/>
    <property type="evidence" value="ECO:0007669"/>
    <property type="project" value="TreeGrafter"/>
</dbReference>
<comment type="caution">
    <text evidence="5">The sequence shown here is derived from an EMBL/GenBank/DDBJ whole genome shotgun (WGS) entry which is preliminary data.</text>
</comment>
<protein>
    <submittedName>
        <fullName evidence="5">Septum site-determining protein</fullName>
    </submittedName>
</protein>
<reference evidence="5 6" key="1">
    <citation type="journal article" date="2014" name="Mol. Plant">
        <title>Chromosome Scale Genome Assembly and Transcriptome Profiling of Nannochloropsis gaditana in Nitrogen Depletion.</title>
        <authorList>
            <person name="Corteggiani Carpinelli E."/>
            <person name="Telatin A."/>
            <person name="Vitulo N."/>
            <person name="Forcato C."/>
            <person name="D'Angelo M."/>
            <person name="Schiavon R."/>
            <person name="Vezzi A."/>
            <person name="Giacometti G.M."/>
            <person name="Morosinotto T."/>
            <person name="Valle G."/>
        </authorList>
    </citation>
    <scope>NUCLEOTIDE SEQUENCE [LARGE SCALE GENOMIC DNA]</scope>
    <source>
        <strain evidence="5 6">B-31</strain>
    </source>
</reference>
<dbReference type="InterPro" id="IPR010223">
    <property type="entry name" value="MinD"/>
</dbReference>
<keyword evidence="6" id="KW-1185">Reference proteome</keyword>
<dbReference type="PANTHER" id="PTHR43384">
    <property type="entry name" value="SEPTUM SITE-DETERMINING PROTEIN MIND HOMOLOG, CHLOROPLASTIC-RELATED"/>
    <property type="match status" value="1"/>
</dbReference>
<name>W7U8I5_9STRA</name>
<keyword evidence="2" id="KW-0547">Nucleotide-binding</keyword>
<dbReference type="GO" id="GO:0016887">
    <property type="term" value="F:ATP hydrolysis activity"/>
    <property type="evidence" value="ECO:0007669"/>
    <property type="project" value="InterPro"/>
</dbReference>
<evidence type="ECO:0000256" key="1">
    <source>
        <dbReference type="ARBA" id="ARBA00010257"/>
    </source>
</evidence>
<organism evidence="5 6">
    <name type="scientific">Nannochloropsis gaditana</name>
    <dbReference type="NCBI Taxonomy" id="72520"/>
    <lineage>
        <taxon>Eukaryota</taxon>
        <taxon>Sar</taxon>
        <taxon>Stramenopiles</taxon>
        <taxon>Ochrophyta</taxon>
        <taxon>Eustigmatophyceae</taxon>
        <taxon>Eustigmatales</taxon>
        <taxon>Monodopsidaceae</taxon>
        <taxon>Nannochloropsis</taxon>
    </lineage>
</organism>
<dbReference type="PANTHER" id="PTHR43384:SF6">
    <property type="entry name" value="SEPTUM SITE-DETERMINING PROTEIN MIND HOMOLOG, CHLOROPLASTIC"/>
    <property type="match status" value="1"/>
</dbReference>
<dbReference type="AlphaFoldDB" id="W7U8I5"/>
<dbReference type="NCBIfam" id="TIGR01968">
    <property type="entry name" value="minD_bact"/>
    <property type="match status" value="1"/>
</dbReference>
<sequence>MTIGLVRASRSIIWTGAGARACQALEHRAPRKPWGLQPAGVSMRSVASDSRVLCITSGKGGVGKTTTAASIGMGLALKGKKTCVIDFDIGLRNLDIHLGAERRVIFDFVHVLQGDCTLKQAMIKDKRNPNLFLLAASQTKDKNALTVDAVGKMLAEMRREFDFIICDSPAGIESGARHAMYFADDAIIVTNPELSSCRDSDKMIGFISSRSKRAELGQEPVRQSLLVTRYDPERAQKEECLRLEDIKELLGLELLGVIPESKCILTATNLGQPVICMPDQDAGQAYMDTVERFLGEEKEFRFLSPRPTGILSMLFSRGTERARSAAYLILYVLSSFYVRDQTY</sequence>
<evidence type="ECO:0000313" key="6">
    <source>
        <dbReference type="Proteomes" id="UP000019335"/>
    </source>
</evidence>
<dbReference type="FunFam" id="3.40.50.300:FF:000068">
    <property type="entry name" value="Site-determining protein"/>
    <property type="match status" value="1"/>
</dbReference>
<dbReference type="Proteomes" id="UP000019335">
    <property type="component" value="Chromosome 3"/>
</dbReference>
<gene>
    <name evidence="5" type="ORF">Naga_100029g16</name>
</gene>
<comment type="similarity">
    <text evidence="1">Belongs to the ParA family. MinD subfamily.</text>
</comment>
<dbReference type="GO" id="GO:0009898">
    <property type="term" value="C:cytoplasmic side of plasma membrane"/>
    <property type="evidence" value="ECO:0007669"/>
    <property type="project" value="TreeGrafter"/>
</dbReference>
<evidence type="ECO:0000256" key="2">
    <source>
        <dbReference type="ARBA" id="ARBA00022741"/>
    </source>
</evidence>
<evidence type="ECO:0000313" key="5">
    <source>
        <dbReference type="EMBL" id="EWM29264.1"/>
    </source>
</evidence>